<dbReference type="RefSeq" id="WP_345628002.1">
    <property type="nucleotide sequence ID" value="NZ_BAABJQ010000004.1"/>
</dbReference>
<accession>A0ABP9RPM9</accession>
<dbReference type="EMBL" id="BAABJQ010000004">
    <property type="protein sequence ID" value="GAA5182294.1"/>
    <property type="molecule type" value="Genomic_DNA"/>
</dbReference>
<dbReference type="Proteomes" id="UP001501570">
    <property type="component" value="Unassembled WGS sequence"/>
</dbReference>
<keyword evidence="2" id="KW-1185">Reference proteome</keyword>
<proteinExistence type="predicted"/>
<comment type="caution">
    <text evidence="1">The sequence shown here is derived from an EMBL/GenBank/DDBJ whole genome shotgun (WGS) entry which is preliminary data.</text>
</comment>
<dbReference type="Gene3D" id="1.20.120.450">
    <property type="entry name" value="dinb family like domain"/>
    <property type="match status" value="1"/>
</dbReference>
<gene>
    <name evidence="1" type="ORF">GCM10023322_18980</name>
</gene>
<evidence type="ECO:0000313" key="1">
    <source>
        <dbReference type="EMBL" id="GAA5182294.1"/>
    </source>
</evidence>
<protein>
    <submittedName>
        <fullName evidence="1">Uncharacterized protein</fullName>
    </submittedName>
</protein>
<reference evidence="2" key="1">
    <citation type="journal article" date="2019" name="Int. J. Syst. Evol. Microbiol.">
        <title>The Global Catalogue of Microorganisms (GCM) 10K type strain sequencing project: providing services to taxonomists for standard genome sequencing and annotation.</title>
        <authorList>
            <consortium name="The Broad Institute Genomics Platform"/>
            <consortium name="The Broad Institute Genome Sequencing Center for Infectious Disease"/>
            <person name="Wu L."/>
            <person name="Ma J."/>
        </authorList>
    </citation>
    <scope>NUCLEOTIDE SEQUENCE [LARGE SCALE GENOMIC DNA]</scope>
    <source>
        <strain evidence="2">JCM 18304</strain>
    </source>
</reference>
<organism evidence="1 2">
    <name type="scientific">Rugosimonospora acidiphila</name>
    <dbReference type="NCBI Taxonomy" id="556531"/>
    <lineage>
        <taxon>Bacteria</taxon>
        <taxon>Bacillati</taxon>
        <taxon>Actinomycetota</taxon>
        <taxon>Actinomycetes</taxon>
        <taxon>Micromonosporales</taxon>
        <taxon>Micromonosporaceae</taxon>
        <taxon>Rugosimonospora</taxon>
    </lineage>
</organism>
<dbReference type="InterPro" id="IPR034660">
    <property type="entry name" value="DinB/YfiT-like"/>
</dbReference>
<name>A0ABP9RPM9_9ACTN</name>
<sequence length="151" mass="16379">MDAFADFIEEAGRGQFRAPAGEGWTAERIVAYVASNNEQLIATTEALLAGRETSYDNRGALGDRALDAYAASYNGLRGLVDRLAITVAVLRDLTAQLGAVGDTPVPSRVQDGDQVVLDAPTPWLKVLETNADRHTRERLDQLRALREDPKG</sequence>
<evidence type="ECO:0000313" key="2">
    <source>
        <dbReference type="Proteomes" id="UP001501570"/>
    </source>
</evidence>